<feature type="domain" description="EGF-like" evidence="8">
    <location>
        <begin position="373"/>
        <end position="415"/>
    </location>
</feature>
<reference evidence="10" key="1">
    <citation type="journal article" date="2020" name="Nat. Ecol. Evol.">
        <title>Deeply conserved synteny resolves early events in vertebrate evolution.</title>
        <authorList>
            <person name="Simakov O."/>
            <person name="Marletaz F."/>
            <person name="Yue J.X."/>
            <person name="O'Connell B."/>
            <person name="Jenkins J."/>
            <person name="Brandt A."/>
            <person name="Calef R."/>
            <person name="Tung C.H."/>
            <person name="Huang T.K."/>
            <person name="Schmutz J."/>
            <person name="Satoh N."/>
            <person name="Yu J.K."/>
            <person name="Putnam N.H."/>
            <person name="Green R.E."/>
            <person name="Rokhsar D.S."/>
        </authorList>
    </citation>
    <scope>NUCLEOTIDE SEQUENCE [LARGE SCALE GENOMIC DNA]</scope>
    <source>
        <strain evidence="10">S238N-H82</strain>
    </source>
</reference>
<evidence type="ECO:0000256" key="4">
    <source>
        <dbReference type="ARBA" id="ARBA00023157"/>
    </source>
</evidence>
<proteinExistence type="predicted"/>
<dbReference type="GeneID" id="118414391"/>
<evidence type="ECO:0000256" key="6">
    <source>
        <dbReference type="PROSITE-ProRule" id="PRU00076"/>
    </source>
</evidence>
<feature type="domain" description="EGF-like" evidence="8">
    <location>
        <begin position="182"/>
        <end position="218"/>
    </location>
</feature>
<keyword evidence="2 7" id="KW-0732">Signal</keyword>
<evidence type="ECO:0000313" key="11">
    <source>
        <dbReference type="RefSeq" id="XP_035674307.1"/>
    </source>
</evidence>
<evidence type="ECO:0000256" key="3">
    <source>
        <dbReference type="ARBA" id="ARBA00022737"/>
    </source>
</evidence>
<dbReference type="Pfam" id="PF00008">
    <property type="entry name" value="EGF"/>
    <property type="match status" value="3"/>
</dbReference>
<protein>
    <submittedName>
        <fullName evidence="11">Fibropellin-1-like isoform X1</fullName>
    </submittedName>
</protein>
<dbReference type="PRINTS" id="PR00010">
    <property type="entry name" value="EGFBLOOD"/>
</dbReference>
<feature type="disulfide bond" evidence="6">
    <location>
        <begin position="443"/>
        <end position="452"/>
    </location>
</feature>
<dbReference type="Proteomes" id="UP000001554">
    <property type="component" value="Chromosome 4"/>
</dbReference>
<feature type="disulfide bond" evidence="6">
    <location>
        <begin position="170"/>
        <end position="179"/>
    </location>
</feature>
<dbReference type="GO" id="GO:0007157">
    <property type="term" value="P:heterophilic cell-cell adhesion via plasma membrane cell adhesion molecules"/>
    <property type="evidence" value="ECO:0000318"/>
    <property type="project" value="GO_Central"/>
</dbReference>
<dbReference type="InterPro" id="IPR016187">
    <property type="entry name" value="CTDL_fold"/>
</dbReference>
<dbReference type="GO" id="GO:0005509">
    <property type="term" value="F:calcium ion binding"/>
    <property type="evidence" value="ECO:0007669"/>
    <property type="project" value="InterPro"/>
</dbReference>
<dbReference type="SUPFAM" id="SSF56436">
    <property type="entry name" value="C-type lectin-like"/>
    <property type="match status" value="1"/>
</dbReference>
<keyword evidence="4 6" id="KW-1015">Disulfide bond</keyword>
<feature type="disulfide bond" evidence="6">
    <location>
        <begin position="208"/>
        <end position="217"/>
    </location>
</feature>
<dbReference type="InterPro" id="IPR000742">
    <property type="entry name" value="EGF"/>
</dbReference>
<dbReference type="Pfam" id="PF00059">
    <property type="entry name" value="Lectin_C"/>
    <property type="match status" value="1"/>
</dbReference>
<dbReference type="SUPFAM" id="SSF57196">
    <property type="entry name" value="EGF/Laminin"/>
    <property type="match status" value="5"/>
</dbReference>
<dbReference type="PROSITE" id="PS01186">
    <property type="entry name" value="EGF_2"/>
    <property type="match status" value="3"/>
</dbReference>
<dbReference type="CDD" id="cd00054">
    <property type="entry name" value="EGF_CA"/>
    <property type="match status" value="4"/>
</dbReference>
<keyword evidence="5" id="KW-0325">Glycoprotein</keyword>
<evidence type="ECO:0000256" key="5">
    <source>
        <dbReference type="ARBA" id="ARBA00023180"/>
    </source>
</evidence>
<dbReference type="InterPro" id="IPR000152">
    <property type="entry name" value="EGF-type_Asp/Asn_hydroxyl_site"/>
</dbReference>
<feature type="domain" description="EGF-like" evidence="8">
    <location>
        <begin position="417"/>
        <end position="453"/>
    </location>
</feature>
<dbReference type="PROSITE" id="PS50041">
    <property type="entry name" value="C_TYPE_LECTIN_2"/>
    <property type="match status" value="1"/>
</dbReference>
<dbReference type="KEGG" id="bfo:118414391"/>
<feature type="disulfide bond" evidence="6">
    <location>
        <begin position="246"/>
        <end position="255"/>
    </location>
</feature>
<dbReference type="RefSeq" id="XP_035674307.1">
    <property type="nucleotide sequence ID" value="XM_035818414.1"/>
</dbReference>
<dbReference type="SMART" id="SM00179">
    <property type="entry name" value="EGF_CA"/>
    <property type="match status" value="4"/>
</dbReference>
<name>A0A9J7L1S4_BRAFL</name>
<dbReference type="Pfam" id="PF07645">
    <property type="entry name" value="EGF_CA"/>
    <property type="match status" value="1"/>
</dbReference>
<evidence type="ECO:0000313" key="10">
    <source>
        <dbReference type="Proteomes" id="UP000001554"/>
    </source>
</evidence>
<feature type="domain" description="C-type lectin" evidence="9">
    <location>
        <begin position="260"/>
        <end position="371"/>
    </location>
</feature>
<dbReference type="OrthoDB" id="283575at2759"/>
<sequence length="519" mass="54749">MGLRCAALFMIVLCSVTSARGQVPLTSNGAWEYFKVQASGPMTSANVKATCEGAGFATPCPGDAECDYSSPACAQTGLTGCIHPMEDISQELCSNNPRYCPELEGVYTFMAGWSEGAACGAERGSWCTVGTGYSDRFALCARDLSDQCAQNPCQNGGTCTDTGETYTCDCWAAWTGDNCETDVDECQQTPCQNGGTCTNTPGSYSCSCADGWTGTNCGEDVNECANSPCENGGTCTNTDGGYSCACSGSAIGRNCESIINGDSCYRLSTDTKTFSDADAFCKTLGGYLTKVTTLAEQEYLGQLVRQGTAVSHWIGLQGTGTSFEYADASAISSELRWMPDKPEDLCVMLAQAGNYDLNAAFCSKLRNYICESDVSACGTNSCQNGGTCTTCFSGGVGSAHTFCDCLPGYSGDQCETDIDECSSAPCQNQGTCTEGVNTYSCSCPTGFDGDNCEIDVDLCNPDPCPVNWRCDDFTYYFTCTSPGRSLGEPVHICEDNSSCPAGFLCLESEGSAYMCMPEK</sequence>
<dbReference type="PROSITE" id="PS00022">
    <property type="entry name" value="EGF_1"/>
    <property type="match status" value="5"/>
</dbReference>
<keyword evidence="10" id="KW-1185">Reference proteome</keyword>
<evidence type="ECO:0000259" key="9">
    <source>
        <dbReference type="PROSITE" id="PS50041"/>
    </source>
</evidence>
<feature type="chain" id="PRO_5039940908" evidence="7">
    <location>
        <begin position="22"/>
        <end position="519"/>
    </location>
</feature>
<evidence type="ECO:0000256" key="1">
    <source>
        <dbReference type="ARBA" id="ARBA00022536"/>
    </source>
</evidence>
<dbReference type="FunFam" id="2.10.25.10:FF:000472">
    <property type="entry name" value="Uncharacterized protein, isoform A"/>
    <property type="match status" value="1"/>
</dbReference>
<dbReference type="PROSITE" id="PS50026">
    <property type="entry name" value="EGF_3"/>
    <property type="match status" value="5"/>
</dbReference>
<feature type="domain" description="EGF-like" evidence="8">
    <location>
        <begin position="144"/>
        <end position="180"/>
    </location>
</feature>
<keyword evidence="1 6" id="KW-0245">EGF-like domain</keyword>
<dbReference type="FunFam" id="2.10.25.10:FF:000123">
    <property type="entry name" value="Crumbs homolog 1 (Drosophila)"/>
    <property type="match status" value="1"/>
</dbReference>
<reference evidence="11" key="2">
    <citation type="submission" date="2025-08" db="UniProtKB">
        <authorList>
            <consortium name="RefSeq"/>
        </authorList>
    </citation>
    <scope>IDENTIFICATION</scope>
    <source>
        <strain evidence="11">S238N-H82</strain>
        <tissue evidence="11">Testes</tissue>
    </source>
</reference>
<dbReference type="Gene3D" id="3.10.100.10">
    <property type="entry name" value="Mannose-Binding Protein A, subunit A"/>
    <property type="match status" value="1"/>
</dbReference>
<dbReference type="CDD" id="cd00037">
    <property type="entry name" value="CLECT"/>
    <property type="match status" value="1"/>
</dbReference>
<dbReference type="SMART" id="SM00034">
    <property type="entry name" value="CLECT"/>
    <property type="match status" value="1"/>
</dbReference>
<dbReference type="InterPro" id="IPR001881">
    <property type="entry name" value="EGF-like_Ca-bd_dom"/>
</dbReference>
<feature type="signal peptide" evidence="7">
    <location>
        <begin position="1"/>
        <end position="21"/>
    </location>
</feature>
<dbReference type="GO" id="GO:0032991">
    <property type="term" value="C:protein-containing complex"/>
    <property type="evidence" value="ECO:0000318"/>
    <property type="project" value="GO_Central"/>
</dbReference>
<keyword evidence="3" id="KW-0677">Repeat</keyword>
<dbReference type="InterPro" id="IPR016186">
    <property type="entry name" value="C-type_lectin-like/link_sf"/>
</dbReference>
<organism evidence="10 11">
    <name type="scientific">Branchiostoma floridae</name>
    <name type="common">Florida lancelet</name>
    <name type="synonym">Amphioxus</name>
    <dbReference type="NCBI Taxonomy" id="7739"/>
    <lineage>
        <taxon>Eukaryota</taxon>
        <taxon>Metazoa</taxon>
        <taxon>Chordata</taxon>
        <taxon>Cephalochordata</taxon>
        <taxon>Leptocardii</taxon>
        <taxon>Amphioxiformes</taxon>
        <taxon>Branchiostomatidae</taxon>
        <taxon>Branchiostoma</taxon>
    </lineage>
</organism>
<dbReference type="Gene3D" id="2.10.25.10">
    <property type="entry name" value="Laminin"/>
    <property type="match status" value="5"/>
</dbReference>
<dbReference type="InterPro" id="IPR001304">
    <property type="entry name" value="C-type_lectin-like"/>
</dbReference>
<dbReference type="PANTHER" id="PTHR12916">
    <property type="entry name" value="CYTOCHROME C OXIDASE POLYPEPTIDE VIC-2"/>
    <property type="match status" value="1"/>
</dbReference>
<dbReference type="PROSITE" id="PS01187">
    <property type="entry name" value="EGF_CA"/>
    <property type="match status" value="2"/>
</dbReference>
<evidence type="ECO:0000259" key="8">
    <source>
        <dbReference type="PROSITE" id="PS50026"/>
    </source>
</evidence>
<dbReference type="GO" id="GO:0045197">
    <property type="term" value="P:establishment or maintenance of epithelial cell apical/basal polarity"/>
    <property type="evidence" value="ECO:0000318"/>
    <property type="project" value="GO_Central"/>
</dbReference>
<evidence type="ECO:0000256" key="7">
    <source>
        <dbReference type="SAM" id="SignalP"/>
    </source>
</evidence>
<dbReference type="AlphaFoldDB" id="A0A9J7L1S4"/>
<evidence type="ECO:0000256" key="2">
    <source>
        <dbReference type="ARBA" id="ARBA00022729"/>
    </source>
</evidence>
<dbReference type="FunFam" id="2.10.25.10:FF:000125">
    <property type="entry name" value="Neurogenic locus notch protein-like"/>
    <property type="match status" value="1"/>
</dbReference>
<gene>
    <name evidence="11" type="primary">LOC118414391</name>
</gene>
<comment type="caution">
    <text evidence="6">Lacks conserved residue(s) required for the propagation of feature annotation.</text>
</comment>
<dbReference type="PROSITE" id="PS00010">
    <property type="entry name" value="ASX_HYDROXYL"/>
    <property type="match status" value="3"/>
</dbReference>
<feature type="disulfide bond" evidence="6">
    <location>
        <begin position="405"/>
        <end position="414"/>
    </location>
</feature>
<dbReference type="SMART" id="SM00181">
    <property type="entry name" value="EGF"/>
    <property type="match status" value="5"/>
</dbReference>
<feature type="domain" description="EGF-like" evidence="8">
    <location>
        <begin position="220"/>
        <end position="256"/>
    </location>
</feature>
<dbReference type="OMA" id="YYFTCTS"/>
<accession>A0A9J7L1S4</accession>
<dbReference type="InterPro" id="IPR049883">
    <property type="entry name" value="NOTCH1_EGF-like"/>
</dbReference>
<dbReference type="InterPro" id="IPR018097">
    <property type="entry name" value="EGF_Ca-bd_CS"/>
</dbReference>
<dbReference type="PANTHER" id="PTHR12916:SF9">
    <property type="entry name" value="NEUROGENIC LOCUS NOTCH HOMOLOG PROTEIN 1-RELATED"/>
    <property type="match status" value="1"/>
</dbReference>
<dbReference type="GO" id="GO:0005886">
    <property type="term" value="C:plasma membrane"/>
    <property type="evidence" value="ECO:0000318"/>
    <property type="project" value="GO_Central"/>
</dbReference>